<evidence type="ECO:0000313" key="2">
    <source>
        <dbReference type="EMBL" id="MBW0547476.1"/>
    </source>
</evidence>
<evidence type="ECO:0000256" key="1">
    <source>
        <dbReference type="SAM" id="MobiDB-lite"/>
    </source>
</evidence>
<feature type="region of interest" description="Disordered" evidence="1">
    <location>
        <begin position="1"/>
        <end position="24"/>
    </location>
</feature>
<protein>
    <submittedName>
        <fullName evidence="2">Uncharacterized protein</fullName>
    </submittedName>
</protein>
<feature type="compositionally biased region" description="Polar residues" evidence="1">
    <location>
        <begin position="1"/>
        <end position="12"/>
    </location>
</feature>
<name>A0A9Q3P537_9BASI</name>
<sequence>MPIQELVQSSQRGGVGNMPKPLAGGHKLLLTHQEFSGSGEDHRALRRMESIFLQRQGQKDKELVEKSKYFIHRPEEGTGNDSSFRERLPSGVYQLQNGSRSVQRQAKRTSEEAERSHEQSRKGQRQSQLAQTLPTGVQDLQIGAFSHGQNSHGVNSQRPGKDKKDLSMQMIQETQYVKSSTDVELCKFDAKLNKITPEISESKRNEKTSTEWYKLTNVRLDSITNTCDRIESKCQVQEDEIGDISISHINEKLAILRIQVLEIINNTNQFSTHLARSDNERQKSKNKIIANVERIHKNYEPHIPRHSTPLTEEKLSVKGNLTSFLGENPICARDILKLEGWRTFSGEGEYNHNQFIRTIDMLQEDFHIPDEIIVGKLHSLFTRTAKK</sequence>
<gene>
    <name evidence="2" type="ORF">O181_087191</name>
</gene>
<keyword evidence="3" id="KW-1185">Reference proteome</keyword>
<dbReference type="Proteomes" id="UP000765509">
    <property type="component" value="Unassembled WGS sequence"/>
</dbReference>
<reference evidence="2" key="1">
    <citation type="submission" date="2021-03" db="EMBL/GenBank/DDBJ databases">
        <title>Draft genome sequence of rust myrtle Austropuccinia psidii MF-1, a brazilian biotype.</title>
        <authorList>
            <person name="Quecine M.C."/>
            <person name="Pachon D.M.R."/>
            <person name="Bonatelli M.L."/>
            <person name="Correr F.H."/>
            <person name="Franceschini L.M."/>
            <person name="Leite T.F."/>
            <person name="Margarido G.R.A."/>
            <person name="Almeida C.A."/>
            <person name="Ferrarezi J.A."/>
            <person name="Labate C.A."/>
        </authorList>
    </citation>
    <scope>NUCLEOTIDE SEQUENCE</scope>
    <source>
        <strain evidence="2">MF-1</strain>
    </source>
</reference>
<organism evidence="2 3">
    <name type="scientific">Austropuccinia psidii MF-1</name>
    <dbReference type="NCBI Taxonomy" id="1389203"/>
    <lineage>
        <taxon>Eukaryota</taxon>
        <taxon>Fungi</taxon>
        <taxon>Dikarya</taxon>
        <taxon>Basidiomycota</taxon>
        <taxon>Pucciniomycotina</taxon>
        <taxon>Pucciniomycetes</taxon>
        <taxon>Pucciniales</taxon>
        <taxon>Sphaerophragmiaceae</taxon>
        <taxon>Austropuccinia</taxon>
    </lineage>
</organism>
<feature type="region of interest" description="Disordered" evidence="1">
    <location>
        <begin position="92"/>
        <end position="131"/>
    </location>
</feature>
<accession>A0A9Q3P537</accession>
<comment type="caution">
    <text evidence="2">The sequence shown here is derived from an EMBL/GenBank/DDBJ whole genome shotgun (WGS) entry which is preliminary data.</text>
</comment>
<feature type="compositionally biased region" description="Basic and acidic residues" evidence="1">
    <location>
        <begin position="108"/>
        <end position="121"/>
    </location>
</feature>
<dbReference type="EMBL" id="AVOT02052569">
    <property type="protein sequence ID" value="MBW0547476.1"/>
    <property type="molecule type" value="Genomic_DNA"/>
</dbReference>
<feature type="compositionally biased region" description="Polar residues" evidence="1">
    <location>
        <begin position="93"/>
        <end position="104"/>
    </location>
</feature>
<dbReference type="AlphaFoldDB" id="A0A9Q3P537"/>
<evidence type="ECO:0000313" key="3">
    <source>
        <dbReference type="Proteomes" id="UP000765509"/>
    </source>
</evidence>
<proteinExistence type="predicted"/>